<dbReference type="HOGENOM" id="CLU_650547_0_0_1"/>
<feature type="region of interest" description="Disordered" evidence="1">
    <location>
        <begin position="359"/>
        <end position="384"/>
    </location>
</feature>
<feature type="compositionally biased region" description="Low complexity" evidence="1">
    <location>
        <begin position="278"/>
        <end position="292"/>
    </location>
</feature>
<evidence type="ECO:0000256" key="1">
    <source>
        <dbReference type="SAM" id="MobiDB-lite"/>
    </source>
</evidence>
<dbReference type="OMA" id="HTGHRNV"/>
<dbReference type="KEGG" id="pfy:PFICI_01131"/>
<feature type="region of interest" description="Disordered" evidence="1">
    <location>
        <begin position="257"/>
        <end position="309"/>
    </location>
</feature>
<dbReference type="EMBL" id="KI912109">
    <property type="protein sequence ID" value="ETS87303.1"/>
    <property type="molecule type" value="Genomic_DNA"/>
</dbReference>
<dbReference type="Proteomes" id="UP000030651">
    <property type="component" value="Unassembled WGS sequence"/>
</dbReference>
<dbReference type="InParanoid" id="W3XMN5"/>
<protein>
    <submittedName>
        <fullName evidence="2">Uncharacterized protein</fullName>
    </submittedName>
</protein>
<accession>W3XMN5</accession>
<feature type="region of interest" description="Disordered" evidence="1">
    <location>
        <begin position="1"/>
        <end position="21"/>
    </location>
</feature>
<sequence length="397" mass="42728">MDSHNSNGVLAASPPIRGRPRQESLGSLYEVLADLDENQLHYLIQEMNHTGHQNVKVSQAKAAFESQSPTESLQDIRASMLPPGSPPPEPGLQRRLSKSQQGKLRIQTAFQRAPSLRQRQVPENRVVAPESNSRTSRDFTPETPKRQSFQSPAEARLSLSRSPTSPVFSGFESRGPVAGSIQLPKRDTPRETTQLDAPRDTKRDSSGSSISSLAPTIGRKTSAYKRIPRPDFDLPPGVTVTDLLRLLESEFLSSADPLDAPSPMYLPSPSSAISRGHSPSPLLLSASTSSATMPFSTSPTFPGGHHLLRRPSSRLDMALDAERNASGFEEIGLGMLEPRATPSMASSVGPMPISSSAPVTPFTRGGAGGFMAETPPPQPQSASPMVLEGIFDVLENR</sequence>
<dbReference type="eggNOG" id="ENOG502T8V3">
    <property type="taxonomic scope" value="Eukaryota"/>
</dbReference>
<dbReference type="OrthoDB" id="4588567at2759"/>
<dbReference type="RefSeq" id="XP_007827903.1">
    <property type="nucleotide sequence ID" value="XM_007829712.1"/>
</dbReference>
<reference evidence="3" key="1">
    <citation type="journal article" date="2015" name="BMC Genomics">
        <title>Genomic and transcriptomic analysis of the endophytic fungus Pestalotiopsis fici reveals its lifestyle and high potential for synthesis of natural products.</title>
        <authorList>
            <person name="Wang X."/>
            <person name="Zhang X."/>
            <person name="Liu L."/>
            <person name="Xiang M."/>
            <person name="Wang W."/>
            <person name="Sun X."/>
            <person name="Che Y."/>
            <person name="Guo L."/>
            <person name="Liu G."/>
            <person name="Guo L."/>
            <person name="Wang C."/>
            <person name="Yin W.B."/>
            <person name="Stadler M."/>
            <person name="Zhang X."/>
            <person name="Liu X."/>
        </authorList>
    </citation>
    <scope>NUCLEOTIDE SEQUENCE [LARGE SCALE GENOMIC DNA]</scope>
    <source>
        <strain evidence="3">W106-1 / CGMCC3.15140</strain>
    </source>
</reference>
<feature type="region of interest" description="Disordered" evidence="1">
    <location>
        <begin position="55"/>
        <end position="231"/>
    </location>
</feature>
<evidence type="ECO:0000313" key="3">
    <source>
        <dbReference type="Proteomes" id="UP000030651"/>
    </source>
</evidence>
<keyword evidence="3" id="KW-1185">Reference proteome</keyword>
<dbReference type="AlphaFoldDB" id="W3XMN5"/>
<dbReference type="GeneID" id="19266144"/>
<proteinExistence type="predicted"/>
<gene>
    <name evidence="2" type="ORF">PFICI_01131</name>
</gene>
<organism evidence="2 3">
    <name type="scientific">Pestalotiopsis fici (strain W106-1 / CGMCC3.15140)</name>
    <dbReference type="NCBI Taxonomy" id="1229662"/>
    <lineage>
        <taxon>Eukaryota</taxon>
        <taxon>Fungi</taxon>
        <taxon>Dikarya</taxon>
        <taxon>Ascomycota</taxon>
        <taxon>Pezizomycotina</taxon>
        <taxon>Sordariomycetes</taxon>
        <taxon>Xylariomycetidae</taxon>
        <taxon>Amphisphaeriales</taxon>
        <taxon>Sporocadaceae</taxon>
        <taxon>Pestalotiopsis</taxon>
    </lineage>
</organism>
<evidence type="ECO:0000313" key="2">
    <source>
        <dbReference type="EMBL" id="ETS87303.1"/>
    </source>
</evidence>
<feature type="compositionally biased region" description="Basic and acidic residues" evidence="1">
    <location>
        <begin position="135"/>
        <end position="145"/>
    </location>
</feature>
<name>W3XMN5_PESFW</name>